<dbReference type="InterPro" id="IPR003961">
    <property type="entry name" value="FN3_dom"/>
</dbReference>
<dbReference type="EMBL" id="OZ035830">
    <property type="protein sequence ID" value="CAL1613595.1"/>
    <property type="molecule type" value="Genomic_DNA"/>
</dbReference>
<feature type="transmembrane region" description="Helical" evidence="1">
    <location>
        <begin position="186"/>
        <end position="209"/>
    </location>
</feature>
<dbReference type="SUPFAM" id="SSF49265">
    <property type="entry name" value="Fibronectin type III"/>
    <property type="match status" value="1"/>
</dbReference>
<keyword evidence="1" id="KW-0812">Transmembrane</keyword>
<keyword evidence="1" id="KW-1133">Transmembrane helix</keyword>
<proteinExistence type="predicted"/>
<sequence length="236" mass="25799">MCHFNSHLLTQAASPFPPVTRSQMIFMTFNDDYDNDNQSLPASVKTPTMYHEPPQLCHYNPCLEDQPSCAVLSRKSGCLCPGLSGASLPPNAPRIQSLRPVSEGPDRGNIEVQWCAPSSVVNGYRVRIEGKEQQKEFKDTKRRGLVGHLEVGTKVCVEAVNKAGHSSPSEFSCTRYETPTTSDSSVMVGVIAGGVILFLFLIMAVVILCKYCPCRRKKRDSDDGLGNPSYTLGGTL</sequence>
<evidence type="ECO:0000313" key="3">
    <source>
        <dbReference type="Proteomes" id="UP001497482"/>
    </source>
</evidence>
<dbReference type="InterPro" id="IPR013783">
    <property type="entry name" value="Ig-like_fold"/>
</dbReference>
<evidence type="ECO:0000313" key="2">
    <source>
        <dbReference type="EMBL" id="CAL1613595.1"/>
    </source>
</evidence>
<evidence type="ECO:0000256" key="1">
    <source>
        <dbReference type="SAM" id="Phobius"/>
    </source>
</evidence>
<reference evidence="2 3" key="1">
    <citation type="submission" date="2024-04" db="EMBL/GenBank/DDBJ databases">
        <authorList>
            <person name="Waldvogel A.-M."/>
            <person name="Schoenle A."/>
        </authorList>
    </citation>
    <scope>NUCLEOTIDE SEQUENCE [LARGE SCALE GENOMIC DNA]</scope>
</reference>
<dbReference type="CDD" id="cd00063">
    <property type="entry name" value="FN3"/>
    <property type="match status" value="1"/>
</dbReference>
<gene>
    <name evidence="2" type="ORF">KC01_LOCUS39780</name>
</gene>
<accession>A0AAV2MK76</accession>
<organism evidence="2 3">
    <name type="scientific">Knipowitschia caucasica</name>
    <name type="common">Caucasian dwarf goby</name>
    <name type="synonym">Pomatoschistus caucasicus</name>
    <dbReference type="NCBI Taxonomy" id="637954"/>
    <lineage>
        <taxon>Eukaryota</taxon>
        <taxon>Metazoa</taxon>
        <taxon>Chordata</taxon>
        <taxon>Craniata</taxon>
        <taxon>Vertebrata</taxon>
        <taxon>Euteleostomi</taxon>
        <taxon>Actinopterygii</taxon>
        <taxon>Neopterygii</taxon>
        <taxon>Teleostei</taxon>
        <taxon>Neoteleostei</taxon>
        <taxon>Acanthomorphata</taxon>
        <taxon>Gobiaria</taxon>
        <taxon>Gobiiformes</taxon>
        <taxon>Gobioidei</taxon>
        <taxon>Gobiidae</taxon>
        <taxon>Gobiinae</taxon>
        <taxon>Knipowitschia</taxon>
    </lineage>
</organism>
<dbReference type="InterPro" id="IPR036116">
    <property type="entry name" value="FN3_sf"/>
</dbReference>
<keyword evidence="3" id="KW-1185">Reference proteome</keyword>
<dbReference type="Proteomes" id="UP001497482">
    <property type="component" value="Chromosome 8"/>
</dbReference>
<name>A0AAV2MK76_KNICA</name>
<protein>
    <submittedName>
        <fullName evidence="2">Uncharacterized protein</fullName>
    </submittedName>
</protein>
<dbReference type="Gene3D" id="2.60.40.10">
    <property type="entry name" value="Immunoglobulins"/>
    <property type="match status" value="1"/>
</dbReference>
<dbReference type="AlphaFoldDB" id="A0AAV2MK76"/>
<keyword evidence="1" id="KW-0472">Membrane</keyword>